<dbReference type="PROSITE" id="PS50109">
    <property type="entry name" value="HIS_KIN"/>
    <property type="match status" value="1"/>
</dbReference>
<dbReference type="PROSITE" id="PS50112">
    <property type="entry name" value="PAS"/>
    <property type="match status" value="1"/>
</dbReference>
<feature type="domain" description="PAS" evidence="7">
    <location>
        <begin position="111"/>
        <end position="159"/>
    </location>
</feature>
<keyword evidence="5" id="KW-1133">Transmembrane helix</keyword>
<dbReference type="GO" id="GO:0005524">
    <property type="term" value="F:ATP binding"/>
    <property type="evidence" value="ECO:0007669"/>
    <property type="project" value="UniProtKB-KW"/>
</dbReference>
<evidence type="ECO:0000259" key="6">
    <source>
        <dbReference type="PROSITE" id="PS50109"/>
    </source>
</evidence>
<dbReference type="InterPro" id="IPR013656">
    <property type="entry name" value="PAS_4"/>
</dbReference>
<evidence type="ECO:0000313" key="9">
    <source>
        <dbReference type="Proteomes" id="UP001597337"/>
    </source>
</evidence>
<dbReference type="InterPro" id="IPR003661">
    <property type="entry name" value="HisK_dim/P_dom"/>
</dbReference>
<comment type="catalytic activity">
    <reaction evidence="1">
        <text>ATP + protein L-histidine = ADP + protein N-phospho-L-histidine.</text>
        <dbReference type="EC" id="2.7.13.3"/>
    </reaction>
</comment>
<evidence type="ECO:0000256" key="1">
    <source>
        <dbReference type="ARBA" id="ARBA00000085"/>
    </source>
</evidence>
<evidence type="ECO:0000313" key="8">
    <source>
        <dbReference type="EMBL" id="MFD2111722.1"/>
    </source>
</evidence>
<dbReference type="InterPro" id="IPR036097">
    <property type="entry name" value="HisK_dim/P_sf"/>
</dbReference>
<dbReference type="InterPro" id="IPR003594">
    <property type="entry name" value="HATPase_dom"/>
</dbReference>
<feature type="transmembrane region" description="Helical" evidence="5">
    <location>
        <begin position="73"/>
        <end position="91"/>
    </location>
</feature>
<dbReference type="Gene3D" id="1.10.287.130">
    <property type="match status" value="1"/>
</dbReference>
<accession>A0ABW4Y7T4</accession>
<sequence length="592" mass="65561">MGSSRVSSRRIRAILLGLPIALLSLQLISTIAWKDIAQHLSTHVSAQPSSTHPVEPAGIQDQAPPMVANQDPLWEALAIFALVLAVTLYWNRRLRHEVARRRSAERTLAQSERRYREMVESAGSTDFHFYSITPDGRLEYASPSSFAFFGIPAKEMIGRHWRDIAAWSESAIEQFESAIKTCLAGEVPPPVTLEFFSEGMRQQLISHPRPVKDDQGRTVRVEGIEVNLTPRLRLEEHLFAAIAAVRKADSAKSAFLANMSHEIRTPMNAIIGMLHLCLESPMTEEQRDYLDAARRASESLLHQLNAILDLSKAEAGGLALEINPFSIEEPIENLAALVTQRSPDPKVSFQVRIAPEVPRMLIGDALRLGQVLTNLIDNAFKFTERGEVSLSVRQLERHGRRTRLEFTVTDTGIGIAKSQIRHLFAPFRQADSSITRRYGGTGLGLSISRRLVELMGGTIGVTTEEGVGSTFRFDIWVDALADSTECPSETATSAHSVTGTHKERSSNPRGSTTEDPRKTETTAPALADLLDALRQRAARRDPTTEDLLAEHRNILAETLSPECFAALSHQITQYRFADASATLDALLLTRDM</sequence>
<feature type="transmembrane region" description="Helical" evidence="5">
    <location>
        <begin position="12"/>
        <end position="33"/>
    </location>
</feature>
<dbReference type="SMART" id="SM00387">
    <property type="entry name" value="HATPase_c"/>
    <property type="match status" value="1"/>
</dbReference>
<dbReference type="InterPro" id="IPR035965">
    <property type="entry name" value="PAS-like_dom_sf"/>
</dbReference>
<dbReference type="CDD" id="cd00130">
    <property type="entry name" value="PAS"/>
    <property type="match status" value="1"/>
</dbReference>
<reference evidence="9" key="1">
    <citation type="journal article" date="2019" name="Int. J. Syst. Evol. Microbiol.">
        <title>The Global Catalogue of Microorganisms (GCM) 10K type strain sequencing project: providing services to taxonomists for standard genome sequencing and annotation.</title>
        <authorList>
            <consortium name="The Broad Institute Genomics Platform"/>
            <consortium name="The Broad Institute Genome Sequencing Center for Infectious Disease"/>
            <person name="Wu L."/>
            <person name="Ma J."/>
        </authorList>
    </citation>
    <scope>NUCLEOTIDE SEQUENCE [LARGE SCALE GENOMIC DNA]</scope>
    <source>
        <strain evidence="9">KACC 12597</strain>
    </source>
</reference>
<keyword evidence="9" id="KW-1185">Reference proteome</keyword>
<dbReference type="NCBIfam" id="TIGR00229">
    <property type="entry name" value="sensory_box"/>
    <property type="match status" value="1"/>
</dbReference>
<dbReference type="SUPFAM" id="SSF55874">
    <property type="entry name" value="ATPase domain of HSP90 chaperone/DNA topoisomerase II/histidine kinase"/>
    <property type="match status" value="1"/>
</dbReference>
<dbReference type="CDD" id="cd16922">
    <property type="entry name" value="HATPase_EvgS-ArcB-TorS-like"/>
    <property type="match status" value="1"/>
</dbReference>
<evidence type="ECO:0000259" key="7">
    <source>
        <dbReference type="PROSITE" id="PS50112"/>
    </source>
</evidence>
<name>A0ABW4Y7T4_9GAMM</name>
<dbReference type="InterPro" id="IPR004358">
    <property type="entry name" value="Sig_transdc_His_kin-like_C"/>
</dbReference>
<dbReference type="Gene3D" id="3.30.565.10">
    <property type="entry name" value="Histidine kinase-like ATPase, C-terminal domain"/>
    <property type="match status" value="1"/>
</dbReference>
<protein>
    <recommendedName>
        <fullName evidence="2">histidine kinase</fullName>
        <ecNumber evidence="2">2.7.13.3</ecNumber>
    </recommendedName>
</protein>
<dbReference type="InterPro" id="IPR000014">
    <property type="entry name" value="PAS"/>
</dbReference>
<dbReference type="InterPro" id="IPR005467">
    <property type="entry name" value="His_kinase_dom"/>
</dbReference>
<keyword evidence="5" id="KW-0812">Transmembrane</keyword>
<dbReference type="RefSeq" id="WP_386025400.1">
    <property type="nucleotide sequence ID" value="NZ_JBHUHX010000016.1"/>
</dbReference>
<evidence type="ECO:0000256" key="5">
    <source>
        <dbReference type="SAM" id="Phobius"/>
    </source>
</evidence>
<dbReference type="Pfam" id="PF00512">
    <property type="entry name" value="HisKA"/>
    <property type="match status" value="1"/>
</dbReference>
<keyword evidence="3" id="KW-0597">Phosphoprotein</keyword>
<dbReference type="InterPro" id="IPR036890">
    <property type="entry name" value="HATPase_C_sf"/>
</dbReference>
<dbReference type="SUPFAM" id="SSF55785">
    <property type="entry name" value="PYP-like sensor domain (PAS domain)"/>
    <property type="match status" value="1"/>
</dbReference>
<dbReference type="PANTHER" id="PTHR45339:SF3">
    <property type="entry name" value="HISTIDINE KINASE"/>
    <property type="match status" value="1"/>
</dbReference>
<dbReference type="SMART" id="SM00388">
    <property type="entry name" value="HisKA"/>
    <property type="match status" value="1"/>
</dbReference>
<dbReference type="SMART" id="SM00091">
    <property type="entry name" value="PAS"/>
    <property type="match status" value="1"/>
</dbReference>
<dbReference type="SUPFAM" id="SSF47384">
    <property type="entry name" value="Homodimeric domain of signal transducing histidine kinase"/>
    <property type="match status" value="1"/>
</dbReference>
<gene>
    <name evidence="8" type="ORF">ACFSJC_07710</name>
</gene>
<evidence type="ECO:0000256" key="4">
    <source>
        <dbReference type="SAM" id="MobiDB-lite"/>
    </source>
</evidence>
<proteinExistence type="predicted"/>
<feature type="region of interest" description="Disordered" evidence="4">
    <location>
        <begin position="487"/>
        <end position="523"/>
    </location>
</feature>
<evidence type="ECO:0000256" key="3">
    <source>
        <dbReference type="ARBA" id="ARBA00022553"/>
    </source>
</evidence>
<dbReference type="Pfam" id="PF02518">
    <property type="entry name" value="HATPase_c"/>
    <property type="match status" value="1"/>
</dbReference>
<dbReference type="EMBL" id="JBHUHX010000016">
    <property type="protein sequence ID" value="MFD2111722.1"/>
    <property type="molecule type" value="Genomic_DNA"/>
</dbReference>
<feature type="compositionally biased region" description="Basic and acidic residues" evidence="4">
    <location>
        <begin position="500"/>
        <end position="520"/>
    </location>
</feature>
<feature type="compositionally biased region" description="Polar residues" evidence="4">
    <location>
        <begin position="487"/>
        <end position="499"/>
    </location>
</feature>
<dbReference type="Pfam" id="PF08448">
    <property type="entry name" value="PAS_4"/>
    <property type="match status" value="1"/>
</dbReference>
<organism evidence="8 9">
    <name type="scientific">Thiorhodococcus fuscus</name>
    <dbReference type="NCBI Taxonomy" id="527200"/>
    <lineage>
        <taxon>Bacteria</taxon>
        <taxon>Pseudomonadati</taxon>
        <taxon>Pseudomonadota</taxon>
        <taxon>Gammaproteobacteria</taxon>
        <taxon>Chromatiales</taxon>
        <taxon>Chromatiaceae</taxon>
        <taxon>Thiorhodococcus</taxon>
    </lineage>
</organism>
<comment type="caution">
    <text evidence="8">The sequence shown here is derived from an EMBL/GenBank/DDBJ whole genome shotgun (WGS) entry which is preliminary data.</text>
</comment>
<keyword evidence="8" id="KW-0067">ATP-binding</keyword>
<dbReference type="PANTHER" id="PTHR45339">
    <property type="entry name" value="HYBRID SIGNAL TRANSDUCTION HISTIDINE KINASE J"/>
    <property type="match status" value="1"/>
</dbReference>
<keyword evidence="8" id="KW-0547">Nucleotide-binding</keyword>
<evidence type="ECO:0000256" key="2">
    <source>
        <dbReference type="ARBA" id="ARBA00012438"/>
    </source>
</evidence>
<dbReference type="Proteomes" id="UP001597337">
    <property type="component" value="Unassembled WGS sequence"/>
</dbReference>
<dbReference type="Gene3D" id="3.30.450.20">
    <property type="entry name" value="PAS domain"/>
    <property type="match status" value="1"/>
</dbReference>
<feature type="domain" description="Histidine kinase" evidence="6">
    <location>
        <begin position="258"/>
        <end position="479"/>
    </location>
</feature>
<dbReference type="PRINTS" id="PR00344">
    <property type="entry name" value="BCTRLSENSOR"/>
</dbReference>
<dbReference type="EC" id="2.7.13.3" evidence="2"/>
<keyword evidence="5" id="KW-0472">Membrane</keyword>
<dbReference type="CDD" id="cd00082">
    <property type="entry name" value="HisKA"/>
    <property type="match status" value="1"/>
</dbReference>